<evidence type="ECO:0000313" key="10">
    <source>
        <dbReference type="EMBL" id="CAG5114226.1"/>
    </source>
</evidence>
<dbReference type="PROSITE" id="PS00028">
    <property type="entry name" value="ZINC_FINGER_C2H2_1"/>
    <property type="match status" value="2"/>
</dbReference>
<keyword evidence="2" id="KW-0479">Metal-binding</keyword>
<evidence type="ECO:0000256" key="7">
    <source>
        <dbReference type="PROSITE-ProRule" id="PRU00042"/>
    </source>
</evidence>
<dbReference type="InterPro" id="IPR050888">
    <property type="entry name" value="ZnF_C2H2-type_TF"/>
</dbReference>
<organism evidence="10 11">
    <name type="scientific">Oikopleura dioica</name>
    <name type="common">Tunicate</name>
    <dbReference type="NCBI Taxonomy" id="34765"/>
    <lineage>
        <taxon>Eukaryota</taxon>
        <taxon>Metazoa</taxon>
        <taxon>Chordata</taxon>
        <taxon>Tunicata</taxon>
        <taxon>Appendicularia</taxon>
        <taxon>Copelata</taxon>
        <taxon>Oikopleuridae</taxon>
        <taxon>Oikopleura</taxon>
    </lineage>
</organism>
<accession>A0ABN7TC36</accession>
<keyword evidence="6" id="KW-0539">Nucleus</keyword>
<comment type="subcellular location">
    <subcellularLocation>
        <location evidence="1">Nucleus</location>
    </subcellularLocation>
</comment>
<protein>
    <submittedName>
        <fullName evidence="10">Oidioi.mRNA.OKI2018_I69.chr2.g8290.t1.cds</fullName>
    </submittedName>
</protein>
<feature type="region of interest" description="Disordered" evidence="8">
    <location>
        <begin position="229"/>
        <end position="250"/>
    </location>
</feature>
<sequence length="372" mass="42900">MPLSRLDGVEKRVGFKCTVDECGKVFQEREDILKHIKENHKTGRFKKVLLGSTAKPPTAGAITAKKTAGLASITLHRKKETKEKEEKQKVYRCTVCRLIKPTRNEIEAHCLAKHNQKSKWILVNRKKQMARKAVDSLKSLKDEYDNVETYHCPYCEFETEKLTGLVKHLPQHTPDDLYEVSLRLQKNMKLKTFRCIVCFYRSLKGSTLREHLESHSEEDILDRALDFSNDQADDSSSEEEEDEETEPEIEEENIIDFKQPLQFKPGDAHYQAIQDNDIVLPKKFTCTLCSYLCSSKKEVSMHVKDFHRIEMNEHLILSSFIDEKLESLTTDTPDKKARETITLPAAKKLTTKPHQGRKESTICLGLNIFDNC</sequence>
<feature type="domain" description="C2H2-type" evidence="9">
    <location>
        <begin position="15"/>
        <end position="45"/>
    </location>
</feature>
<evidence type="ECO:0000256" key="5">
    <source>
        <dbReference type="ARBA" id="ARBA00022833"/>
    </source>
</evidence>
<evidence type="ECO:0000256" key="2">
    <source>
        <dbReference type="ARBA" id="ARBA00022723"/>
    </source>
</evidence>
<name>A0ABN7TC36_OIKDI</name>
<dbReference type="SMART" id="SM00355">
    <property type="entry name" value="ZnF_C2H2"/>
    <property type="match status" value="5"/>
</dbReference>
<evidence type="ECO:0000259" key="9">
    <source>
        <dbReference type="PROSITE" id="PS50157"/>
    </source>
</evidence>
<proteinExistence type="predicted"/>
<reference evidence="10 11" key="1">
    <citation type="submission" date="2021-04" db="EMBL/GenBank/DDBJ databases">
        <authorList>
            <person name="Bliznina A."/>
        </authorList>
    </citation>
    <scope>NUCLEOTIDE SEQUENCE [LARGE SCALE GENOMIC DNA]</scope>
</reference>
<evidence type="ECO:0000256" key="3">
    <source>
        <dbReference type="ARBA" id="ARBA00022737"/>
    </source>
</evidence>
<dbReference type="EMBL" id="OU015567">
    <property type="protein sequence ID" value="CAG5114226.1"/>
    <property type="molecule type" value="Genomic_DNA"/>
</dbReference>
<evidence type="ECO:0000256" key="1">
    <source>
        <dbReference type="ARBA" id="ARBA00004123"/>
    </source>
</evidence>
<keyword evidence="3" id="KW-0677">Repeat</keyword>
<evidence type="ECO:0000256" key="8">
    <source>
        <dbReference type="SAM" id="MobiDB-lite"/>
    </source>
</evidence>
<feature type="compositionally biased region" description="Acidic residues" evidence="8">
    <location>
        <begin position="231"/>
        <end position="250"/>
    </location>
</feature>
<evidence type="ECO:0000256" key="6">
    <source>
        <dbReference type="ARBA" id="ARBA00023242"/>
    </source>
</evidence>
<dbReference type="Gene3D" id="3.30.160.60">
    <property type="entry name" value="Classic Zinc Finger"/>
    <property type="match status" value="1"/>
</dbReference>
<keyword evidence="11" id="KW-1185">Reference proteome</keyword>
<dbReference type="InterPro" id="IPR013087">
    <property type="entry name" value="Znf_C2H2_type"/>
</dbReference>
<evidence type="ECO:0000256" key="4">
    <source>
        <dbReference type="ARBA" id="ARBA00022771"/>
    </source>
</evidence>
<dbReference type="PROSITE" id="PS50157">
    <property type="entry name" value="ZINC_FINGER_C2H2_2"/>
    <property type="match status" value="1"/>
</dbReference>
<gene>
    <name evidence="10" type="ORF">OKIOD_LOCUS17055</name>
</gene>
<dbReference type="PANTHER" id="PTHR24406">
    <property type="entry name" value="TRANSCRIPTIONAL REPRESSOR CTCFL-RELATED"/>
    <property type="match status" value="1"/>
</dbReference>
<keyword evidence="4 7" id="KW-0863">Zinc-finger</keyword>
<keyword evidence="5" id="KW-0862">Zinc</keyword>
<evidence type="ECO:0000313" key="11">
    <source>
        <dbReference type="Proteomes" id="UP001158576"/>
    </source>
</evidence>
<dbReference type="Proteomes" id="UP001158576">
    <property type="component" value="Chromosome 2"/>
</dbReference>